<name>A0ABZ0RPE0_9BACT</name>
<dbReference type="RefSeq" id="WP_319833836.1">
    <property type="nucleotide sequence ID" value="NZ_CP138858.1"/>
</dbReference>
<dbReference type="SUPFAM" id="SSF160369">
    <property type="entry name" value="Ribosomal protein L10-like"/>
    <property type="match status" value="1"/>
</dbReference>
<reference evidence="2 3" key="1">
    <citation type="submission" date="2023-11" db="EMBL/GenBank/DDBJ databases">
        <title>Coraliomargarita sp. nov., isolated from marine algae.</title>
        <authorList>
            <person name="Lee J.K."/>
            <person name="Baek J.H."/>
            <person name="Kim J.M."/>
            <person name="Choi D.G."/>
            <person name="Jeon C.O."/>
        </authorList>
    </citation>
    <scope>NUCLEOTIDE SEQUENCE [LARGE SCALE GENOMIC DNA]</scope>
    <source>
        <strain evidence="2 3">J2-16</strain>
    </source>
</reference>
<dbReference type="GO" id="GO:0005840">
    <property type="term" value="C:ribosome"/>
    <property type="evidence" value="ECO:0007669"/>
    <property type="project" value="UniProtKB-KW"/>
</dbReference>
<keyword evidence="2" id="KW-0687">Ribonucleoprotein</keyword>
<gene>
    <name evidence="2" type="primary">rplJ</name>
    <name evidence="2" type="ORF">SH580_04580</name>
</gene>
<evidence type="ECO:0000313" key="2">
    <source>
        <dbReference type="EMBL" id="WPJ96983.1"/>
    </source>
</evidence>
<keyword evidence="2" id="KW-0689">Ribosomal protein</keyword>
<dbReference type="CDD" id="cd05797">
    <property type="entry name" value="Ribosomal_L10"/>
    <property type="match status" value="1"/>
</dbReference>
<evidence type="ECO:0000313" key="3">
    <source>
        <dbReference type="Proteomes" id="UP001324993"/>
    </source>
</evidence>
<dbReference type="InterPro" id="IPR043141">
    <property type="entry name" value="Ribosomal_uL10-like_sf"/>
</dbReference>
<protein>
    <submittedName>
        <fullName evidence="2">50S ribosomal protein L10</fullName>
    </submittedName>
</protein>
<sequence length="100" mass="10692">MNGQTAIVVGGDNPSGVAKIIGEFFKKKDKVEMKAGILNERALTKEEIEALAKLPGLEVLRAQLLGLLTQPATGFVRVINAVPQGLVNVLQAKVRKENGE</sequence>
<organism evidence="2 3">
    <name type="scientific">Coraliomargarita algicola</name>
    <dbReference type="NCBI Taxonomy" id="3092156"/>
    <lineage>
        <taxon>Bacteria</taxon>
        <taxon>Pseudomonadati</taxon>
        <taxon>Verrucomicrobiota</taxon>
        <taxon>Opitutia</taxon>
        <taxon>Puniceicoccales</taxon>
        <taxon>Coraliomargaritaceae</taxon>
        <taxon>Coraliomargarita</taxon>
    </lineage>
</organism>
<dbReference type="NCBIfam" id="NF000955">
    <property type="entry name" value="PRK00099.1-1"/>
    <property type="match status" value="1"/>
</dbReference>
<dbReference type="PANTHER" id="PTHR11560">
    <property type="entry name" value="39S RIBOSOMAL PROTEIN L10, MITOCHONDRIAL"/>
    <property type="match status" value="1"/>
</dbReference>
<dbReference type="EMBL" id="CP138858">
    <property type="protein sequence ID" value="WPJ96983.1"/>
    <property type="molecule type" value="Genomic_DNA"/>
</dbReference>
<proteinExistence type="inferred from homology"/>
<evidence type="ECO:0000256" key="1">
    <source>
        <dbReference type="ARBA" id="ARBA00008889"/>
    </source>
</evidence>
<dbReference type="Proteomes" id="UP001324993">
    <property type="component" value="Chromosome"/>
</dbReference>
<keyword evidence="3" id="KW-1185">Reference proteome</keyword>
<dbReference type="Gene3D" id="3.30.70.1730">
    <property type="match status" value="1"/>
</dbReference>
<comment type="similarity">
    <text evidence="1">Belongs to the universal ribosomal protein uL10 family.</text>
</comment>
<dbReference type="Gene3D" id="6.10.250.290">
    <property type="match status" value="1"/>
</dbReference>
<accession>A0ABZ0RPE0</accession>
<dbReference type="InterPro" id="IPR047865">
    <property type="entry name" value="Ribosomal_uL10_bac_type"/>
</dbReference>